<dbReference type="EMBL" id="FQXG01000001">
    <property type="protein sequence ID" value="SHG95285.1"/>
    <property type="molecule type" value="Genomic_DNA"/>
</dbReference>
<evidence type="ECO:0000259" key="1">
    <source>
        <dbReference type="Pfam" id="PF09836"/>
    </source>
</evidence>
<dbReference type="Pfam" id="PF09836">
    <property type="entry name" value="DUF2063"/>
    <property type="match status" value="1"/>
</dbReference>
<organism evidence="2 3">
    <name type="scientific">Ferrimonas marina</name>
    <dbReference type="NCBI Taxonomy" id="299255"/>
    <lineage>
        <taxon>Bacteria</taxon>
        <taxon>Pseudomonadati</taxon>
        <taxon>Pseudomonadota</taxon>
        <taxon>Gammaproteobacteria</taxon>
        <taxon>Alteromonadales</taxon>
        <taxon>Ferrimonadaceae</taxon>
        <taxon>Ferrimonas</taxon>
    </lineage>
</organism>
<proteinExistence type="predicted"/>
<sequence length="239" mass="27234">MDPLKAFDQRGESAFAQQGEALQQALAIYQQNRQGVTQRAVELTYPLSQTLLGPEHFGPMARAFCHQVEVPRDLNKIGETLLPWLLSQPSGLALCQDFPFLPTLLRYEWAFHRAYYAPNAYPLSLADCDAWLQSPQGQPPWRCHPSLSLLTSRYPLMEIVQCLKALQRGETAELVIDRQPRQTWAIWPSLDAVEQALVTHEQRQLLNWLRRPNPQSLTPALFAPMPELLARGWLAARDN</sequence>
<accession>A0A1M5P0Q1</accession>
<reference evidence="2 3" key="1">
    <citation type="submission" date="2016-11" db="EMBL/GenBank/DDBJ databases">
        <authorList>
            <person name="Jaros S."/>
            <person name="Januszkiewicz K."/>
            <person name="Wedrychowicz H."/>
        </authorList>
    </citation>
    <scope>NUCLEOTIDE SEQUENCE [LARGE SCALE GENOMIC DNA]</scope>
    <source>
        <strain evidence="2 3">DSM 16917</strain>
    </source>
</reference>
<dbReference type="Gene3D" id="1.10.150.690">
    <property type="entry name" value="DUF2063"/>
    <property type="match status" value="1"/>
</dbReference>
<dbReference type="InterPro" id="IPR018640">
    <property type="entry name" value="DUF2063"/>
</dbReference>
<dbReference type="AlphaFoldDB" id="A0A1M5P0Q1"/>
<name>A0A1M5P0Q1_9GAMM</name>
<feature type="domain" description="Putative DNA-binding" evidence="1">
    <location>
        <begin position="18"/>
        <end position="85"/>
    </location>
</feature>
<keyword evidence="2" id="KW-0238">DNA-binding</keyword>
<dbReference type="STRING" id="299255.SAMN02745129_1244"/>
<protein>
    <submittedName>
        <fullName evidence="2">Putative DNA-binding domain-containing protein</fullName>
    </submittedName>
</protein>
<dbReference type="OrthoDB" id="4146344at2"/>
<dbReference type="RefSeq" id="WP_067658553.1">
    <property type="nucleotide sequence ID" value="NZ_FQXG01000001.1"/>
</dbReference>
<gene>
    <name evidence="2" type="ORF">SAMN02745129_1244</name>
</gene>
<keyword evidence="3" id="KW-1185">Reference proteome</keyword>
<dbReference type="GO" id="GO:0003677">
    <property type="term" value="F:DNA binding"/>
    <property type="evidence" value="ECO:0007669"/>
    <property type="project" value="UniProtKB-KW"/>
</dbReference>
<dbReference type="Proteomes" id="UP000184268">
    <property type="component" value="Unassembled WGS sequence"/>
</dbReference>
<dbReference type="InterPro" id="IPR044922">
    <property type="entry name" value="DUF2063_N_sf"/>
</dbReference>
<evidence type="ECO:0000313" key="3">
    <source>
        <dbReference type="Proteomes" id="UP000184268"/>
    </source>
</evidence>
<evidence type="ECO:0000313" key="2">
    <source>
        <dbReference type="EMBL" id="SHG95285.1"/>
    </source>
</evidence>